<keyword evidence="2 6" id="KW-0436">Ligase</keyword>
<evidence type="ECO:0000313" key="7">
    <source>
        <dbReference type="Proteomes" id="UP000623467"/>
    </source>
</evidence>
<dbReference type="InterPro" id="IPR025110">
    <property type="entry name" value="AMP-bd_C"/>
</dbReference>
<evidence type="ECO:0000256" key="2">
    <source>
        <dbReference type="ARBA" id="ARBA00022598"/>
    </source>
</evidence>
<comment type="similarity">
    <text evidence="1">Belongs to the ATP-dependent AMP-binding enzyme family.</text>
</comment>
<evidence type="ECO:0000256" key="3">
    <source>
        <dbReference type="SAM" id="Phobius"/>
    </source>
</evidence>
<dbReference type="GO" id="GO:0006631">
    <property type="term" value="P:fatty acid metabolic process"/>
    <property type="evidence" value="ECO:0007669"/>
    <property type="project" value="TreeGrafter"/>
</dbReference>
<dbReference type="InterPro" id="IPR045851">
    <property type="entry name" value="AMP-bd_C_sf"/>
</dbReference>
<dbReference type="PANTHER" id="PTHR43201:SF5">
    <property type="entry name" value="MEDIUM-CHAIN ACYL-COA LIGASE ACSF2, MITOCHONDRIAL"/>
    <property type="match status" value="1"/>
</dbReference>
<dbReference type="InterPro" id="IPR000873">
    <property type="entry name" value="AMP-dep_synth/lig_dom"/>
</dbReference>
<dbReference type="Proteomes" id="UP000623467">
    <property type="component" value="Unassembled WGS sequence"/>
</dbReference>
<dbReference type="OrthoDB" id="10253115at2759"/>
<feature type="transmembrane region" description="Helical" evidence="3">
    <location>
        <begin position="116"/>
        <end position="135"/>
    </location>
</feature>
<feature type="domain" description="AMP-binding enzyme C-terminal" evidence="5">
    <location>
        <begin position="518"/>
        <end position="587"/>
    </location>
</feature>
<dbReference type="Pfam" id="PF00501">
    <property type="entry name" value="AMP-binding"/>
    <property type="match status" value="1"/>
</dbReference>
<organism evidence="6 7">
    <name type="scientific">Mycena sanguinolenta</name>
    <dbReference type="NCBI Taxonomy" id="230812"/>
    <lineage>
        <taxon>Eukaryota</taxon>
        <taxon>Fungi</taxon>
        <taxon>Dikarya</taxon>
        <taxon>Basidiomycota</taxon>
        <taxon>Agaricomycotina</taxon>
        <taxon>Agaricomycetes</taxon>
        <taxon>Agaricomycetidae</taxon>
        <taxon>Agaricales</taxon>
        <taxon>Marasmiineae</taxon>
        <taxon>Mycenaceae</taxon>
        <taxon>Mycena</taxon>
    </lineage>
</organism>
<name>A0A8H7CYH7_9AGAR</name>
<keyword evidence="3" id="KW-1133">Transmembrane helix</keyword>
<feature type="domain" description="AMP-dependent synthetase/ligase" evidence="4">
    <location>
        <begin position="63"/>
        <end position="460"/>
    </location>
</feature>
<gene>
    <name evidence="6" type="ORF">MSAN_01444700</name>
</gene>
<dbReference type="Gene3D" id="3.40.50.12780">
    <property type="entry name" value="N-terminal domain of ligase-like"/>
    <property type="match status" value="1"/>
</dbReference>
<evidence type="ECO:0000313" key="6">
    <source>
        <dbReference type="EMBL" id="KAF7355284.1"/>
    </source>
</evidence>
<keyword evidence="3" id="KW-0812">Transmembrane</keyword>
<dbReference type="AlphaFoldDB" id="A0A8H7CYH7"/>
<keyword evidence="3" id="KW-0472">Membrane</keyword>
<keyword evidence="7" id="KW-1185">Reference proteome</keyword>
<proteinExistence type="inferred from homology"/>
<accession>A0A8H7CYH7</accession>
<dbReference type="SUPFAM" id="SSF56801">
    <property type="entry name" value="Acetyl-CoA synthetase-like"/>
    <property type="match status" value="1"/>
</dbReference>
<dbReference type="EMBL" id="JACAZH010000011">
    <property type="protein sequence ID" value="KAF7355284.1"/>
    <property type="molecule type" value="Genomic_DNA"/>
</dbReference>
<dbReference type="InterPro" id="IPR020845">
    <property type="entry name" value="AMP-binding_CS"/>
</dbReference>
<dbReference type="PROSITE" id="PS00455">
    <property type="entry name" value="AMP_BINDING"/>
    <property type="match status" value="1"/>
</dbReference>
<comment type="caution">
    <text evidence="6">The sequence shown here is derived from an EMBL/GenBank/DDBJ whole genome shotgun (WGS) entry which is preliminary data.</text>
</comment>
<dbReference type="Gene3D" id="3.30.300.30">
    <property type="match status" value="1"/>
</dbReference>
<reference evidence="6" key="1">
    <citation type="submission" date="2020-05" db="EMBL/GenBank/DDBJ databases">
        <title>Mycena genomes resolve the evolution of fungal bioluminescence.</title>
        <authorList>
            <person name="Tsai I.J."/>
        </authorList>
    </citation>
    <scope>NUCLEOTIDE SEQUENCE</scope>
    <source>
        <strain evidence="6">160909Yilan</strain>
    </source>
</reference>
<dbReference type="Pfam" id="PF13193">
    <property type="entry name" value="AMP-binding_C"/>
    <property type="match status" value="1"/>
</dbReference>
<evidence type="ECO:0000259" key="5">
    <source>
        <dbReference type="Pfam" id="PF13193"/>
    </source>
</evidence>
<sequence>MSSIQWVPKRTLAEVEALLTAPGQSPGDLLVLETRVIDGRVQRVYKNQWPSVREFWLGASKLYAERPYLVFETQRYTYNEVLLRSLKSAAIFRDVYGVRKGDRVGICSRNYPEYTISFWACHLLGAVAVLINAWLPMTPLIHCLTITECKLIMLDSERADRLEPEIKKLTKVSRATGVVVLESHEGKGHWKGMQPWETVVKNYKGDPSTILQNDPKIVHEDDCLIVFTSGTTGLPKGVLSTQRQFLTNAINTMVGRRRALLRRGEDIPPPSPDEPQTGILISVPFFHVTGTTSQLMSATLGGAKVALLRKWNPTQAARLIRQENLTVTGGVPSMSIDLIESELKGYPLEMLTHGGAVAAAALTSRARAAFPNTMLWVLPKSSSTSCLFNWKPYRSQGYGMTECNSIAASIAGDDYDARPTSTGLASPVTDLLIMKDGKAMPPGETGEVWIRGPNVMKGYWRDQAATDKVVTKDGWLKSGDIGVLDEEGFLYIKDRIKDIIIRGGENIDSTSVENALFMEGVMEVAAVAVPDEKLGELVAAVVSVHEAHRNKVTEKALIALARTRLPGYAVPVMIVFHPDFPHNPAGKILKGDLRTLARREWEKRGRQPIAKL</sequence>
<dbReference type="GO" id="GO:0031956">
    <property type="term" value="F:medium-chain fatty acid-CoA ligase activity"/>
    <property type="evidence" value="ECO:0007669"/>
    <property type="project" value="TreeGrafter"/>
</dbReference>
<protein>
    <submittedName>
        <fullName evidence="6">2-succinylbenzoate--CoA ligase</fullName>
    </submittedName>
</protein>
<dbReference type="InterPro" id="IPR042099">
    <property type="entry name" value="ANL_N_sf"/>
</dbReference>
<dbReference type="PANTHER" id="PTHR43201">
    <property type="entry name" value="ACYL-COA SYNTHETASE"/>
    <property type="match status" value="1"/>
</dbReference>
<evidence type="ECO:0000256" key="1">
    <source>
        <dbReference type="ARBA" id="ARBA00006432"/>
    </source>
</evidence>
<evidence type="ECO:0000259" key="4">
    <source>
        <dbReference type="Pfam" id="PF00501"/>
    </source>
</evidence>